<reference evidence="3" key="1">
    <citation type="journal article" date="2019" name="Int. J. Syst. Evol. Microbiol.">
        <title>The Global Catalogue of Microorganisms (GCM) 10K type strain sequencing project: providing services to taxonomists for standard genome sequencing and annotation.</title>
        <authorList>
            <consortium name="The Broad Institute Genomics Platform"/>
            <consortium name="The Broad Institute Genome Sequencing Center for Infectious Disease"/>
            <person name="Wu L."/>
            <person name="Ma J."/>
        </authorList>
    </citation>
    <scope>NUCLEOTIDE SEQUENCE [LARGE SCALE GENOMIC DNA]</scope>
    <source>
        <strain evidence="3">JCM 31486</strain>
    </source>
</reference>
<proteinExistence type="predicted"/>
<evidence type="ECO:0000313" key="3">
    <source>
        <dbReference type="Proteomes" id="UP001597045"/>
    </source>
</evidence>
<feature type="domain" description="Glyoxalase/fosfomycin resistance/dioxygenase" evidence="1">
    <location>
        <begin position="65"/>
        <end position="117"/>
    </location>
</feature>
<dbReference type="Pfam" id="PF00903">
    <property type="entry name" value="Glyoxalase"/>
    <property type="match status" value="1"/>
</dbReference>
<dbReference type="InterPro" id="IPR004360">
    <property type="entry name" value="Glyas_Fos-R_dOase_dom"/>
</dbReference>
<evidence type="ECO:0000313" key="2">
    <source>
        <dbReference type="EMBL" id="MFD1046217.1"/>
    </source>
</evidence>
<dbReference type="InterPro" id="IPR029068">
    <property type="entry name" value="Glyas_Bleomycin-R_OHBP_Dase"/>
</dbReference>
<protein>
    <submittedName>
        <fullName evidence="2">VOC family protein</fullName>
    </submittedName>
</protein>
<dbReference type="SUPFAM" id="SSF54593">
    <property type="entry name" value="Glyoxalase/Bleomycin resistance protein/Dihydroxybiphenyl dioxygenase"/>
    <property type="match status" value="1"/>
</dbReference>
<dbReference type="Proteomes" id="UP001597045">
    <property type="component" value="Unassembled WGS sequence"/>
</dbReference>
<name>A0ABW3M6F2_9PSEU</name>
<dbReference type="EMBL" id="JBHTIS010000564">
    <property type="protein sequence ID" value="MFD1046217.1"/>
    <property type="molecule type" value="Genomic_DNA"/>
</dbReference>
<organism evidence="2 3">
    <name type="scientific">Kibdelosporangium lantanae</name>
    <dbReference type="NCBI Taxonomy" id="1497396"/>
    <lineage>
        <taxon>Bacteria</taxon>
        <taxon>Bacillati</taxon>
        <taxon>Actinomycetota</taxon>
        <taxon>Actinomycetes</taxon>
        <taxon>Pseudonocardiales</taxon>
        <taxon>Pseudonocardiaceae</taxon>
        <taxon>Kibdelosporangium</taxon>
    </lineage>
</organism>
<gene>
    <name evidence="2" type="ORF">ACFQ1S_11930</name>
</gene>
<comment type="caution">
    <text evidence="2">The sequence shown here is derived from an EMBL/GenBank/DDBJ whole genome shotgun (WGS) entry which is preliminary data.</text>
</comment>
<dbReference type="Gene3D" id="3.10.180.10">
    <property type="entry name" value="2,3-Dihydroxybiphenyl 1,2-Dioxygenase, domain 1"/>
    <property type="match status" value="1"/>
</dbReference>
<sequence length="125" mass="13141">MDTAVSLDDKYTAGTGWALMSGVQALVRMMLEQRRLDDSRGLDTRIFVSGYPGSPLGGLATTDDAAKNHAIFFVIVDDVAKALEKAENLGGKALTPATTTPDGLTFAHVQDPAGNEFGIFTPPAA</sequence>
<keyword evidence="3" id="KW-1185">Reference proteome</keyword>
<accession>A0ABW3M6F2</accession>
<evidence type="ECO:0000259" key="1">
    <source>
        <dbReference type="Pfam" id="PF00903"/>
    </source>
</evidence>